<evidence type="ECO:0000256" key="1">
    <source>
        <dbReference type="SAM" id="MobiDB-lite"/>
    </source>
</evidence>
<dbReference type="SUPFAM" id="SSF52540">
    <property type="entry name" value="P-loop containing nucleoside triphosphate hydrolases"/>
    <property type="match status" value="1"/>
</dbReference>
<reference evidence="2" key="1">
    <citation type="submission" date="2019-06" db="EMBL/GenBank/DDBJ databases">
        <title>Genomics analysis of Aphanomyces spp. identifies a new class of oomycete effector associated with host adaptation.</title>
        <authorList>
            <person name="Gaulin E."/>
        </authorList>
    </citation>
    <scope>NUCLEOTIDE SEQUENCE</scope>
    <source>
        <strain evidence="2">CBS 578.67</strain>
    </source>
</reference>
<dbReference type="Gene3D" id="3.40.50.300">
    <property type="entry name" value="P-loop containing nucleotide triphosphate hydrolases"/>
    <property type="match status" value="1"/>
</dbReference>
<organism evidence="2">
    <name type="scientific">Aphanomyces stellatus</name>
    <dbReference type="NCBI Taxonomy" id="120398"/>
    <lineage>
        <taxon>Eukaryota</taxon>
        <taxon>Sar</taxon>
        <taxon>Stramenopiles</taxon>
        <taxon>Oomycota</taxon>
        <taxon>Saprolegniomycetes</taxon>
        <taxon>Saprolegniales</taxon>
        <taxon>Verrucalvaceae</taxon>
        <taxon>Aphanomyces</taxon>
    </lineage>
</organism>
<proteinExistence type="predicted"/>
<dbReference type="EMBL" id="VJMH01007223">
    <property type="protein sequence ID" value="KAF0685052.1"/>
    <property type="molecule type" value="Genomic_DNA"/>
</dbReference>
<dbReference type="InterPro" id="IPR027417">
    <property type="entry name" value="P-loop_NTPase"/>
</dbReference>
<name>A0A6A4XPM5_9STRA</name>
<comment type="caution">
    <text evidence="2">The sequence shown here is derived from an EMBL/GenBank/DDBJ whole genome shotgun (WGS) entry which is preliminary data.</text>
</comment>
<evidence type="ECO:0000313" key="2">
    <source>
        <dbReference type="EMBL" id="KAF0685052.1"/>
    </source>
</evidence>
<accession>A0A6A4XPM5</accession>
<protein>
    <recommendedName>
        <fullName evidence="3">AAA+ ATPase domain-containing protein</fullName>
    </recommendedName>
</protein>
<dbReference type="OrthoDB" id="1926878at2759"/>
<sequence>MNRLFRSAWKEMEAHGWSVATHKDGELFLMPDVSFFKFTVDVNAFTTRRRAVVHAAECFASSNQPSGHRLWDAVWTFMQETKRGTTVQIHGISIFIAPIVPKHVDCTKETMFGSKCAAVLHFLRQVLKDSSVDGAYLSLQAPSPPIAQCGVINESPKSLALSPSTIAAADATSVKQPFHAIWGVLKQWHWRAGHDGCLYTSPNGDIFATQADLLQHLTASGLIHHIHAALGDEFVVSSGTKRPASAIEASSVEDTSPPSKKAKMALLPPSRLVFCEIEGVLLDELRWKAVVDVTLGVVYCKPHVVLTGKRKKKWTGEHGVNVFFGRDELEAHVRGDAALMAQIQAALVARRAKHDTLTTTLVKDKDRDFDAKWVALQALGWFEKKTAQRVVFCSPDRRVRLSKTEVIRRTVAELVDQATRQASVARNEPTTEVPFDTTNDAATTNQTPKKVLVRRVRQKPVVLPTSKKTKPPPLQNAPTLPDDVANNCLTPSMTPAQDPIHTHASQQSASEERIPDVAPHAANDGVPPIARPLDIDSTPLTSVSTDSFSDSDHGTTEARQTALHLAMQVLGPDYVLDDATHLVHREAEWCTLEWFAATCEQPQRQAVFLVGPRGTGKSTMAHLLTHALQATWASKRVVQLDASEVGDASSLYMAIAARVTSSPDHASVSHAIAALKIAFT</sequence>
<evidence type="ECO:0008006" key="3">
    <source>
        <dbReference type="Google" id="ProtNLM"/>
    </source>
</evidence>
<gene>
    <name evidence="2" type="ORF">As57867_023010</name>
</gene>
<feature type="region of interest" description="Disordered" evidence="1">
    <location>
        <begin position="422"/>
        <end position="443"/>
    </location>
</feature>
<dbReference type="AlphaFoldDB" id="A0A6A4XPM5"/>
<feature type="non-terminal residue" evidence="2">
    <location>
        <position position="680"/>
    </location>
</feature>